<keyword evidence="2" id="KW-0131">Cell cycle</keyword>
<dbReference type="EMBL" id="QFBC01000006">
    <property type="protein sequence ID" value="PWE55343.1"/>
    <property type="molecule type" value="Genomic_DNA"/>
</dbReference>
<name>A0A2U2DPW6_9HYPH</name>
<feature type="transmembrane region" description="Helical" evidence="1">
    <location>
        <begin position="12"/>
        <end position="29"/>
    </location>
</feature>
<organism evidence="2 3">
    <name type="scientific">Metarhizobium album</name>
    <dbReference type="NCBI Taxonomy" id="2182425"/>
    <lineage>
        <taxon>Bacteria</taxon>
        <taxon>Pseudomonadati</taxon>
        <taxon>Pseudomonadota</taxon>
        <taxon>Alphaproteobacteria</taxon>
        <taxon>Hyphomicrobiales</taxon>
        <taxon>Rhizobiaceae</taxon>
        <taxon>Metarhizobium</taxon>
    </lineage>
</organism>
<dbReference type="AlphaFoldDB" id="A0A2U2DPW6"/>
<dbReference type="Proteomes" id="UP000245252">
    <property type="component" value="Unassembled WGS sequence"/>
</dbReference>
<keyword evidence="2" id="KW-0132">Cell division</keyword>
<proteinExistence type="predicted"/>
<dbReference type="OrthoDB" id="9815600at2"/>
<gene>
    <name evidence="2" type="ORF">DEM27_14850</name>
</gene>
<evidence type="ECO:0000256" key="1">
    <source>
        <dbReference type="SAM" id="Phobius"/>
    </source>
</evidence>
<protein>
    <submittedName>
        <fullName evidence="2">Cell division protein</fullName>
    </submittedName>
</protein>
<sequence>MWTKHHKKRKFGRLILPAIAVAFVSYFSYHSVHGDFGLIATEAFERKRVELDGELKKLTAARESLERQVSLMSDGSLEKDILDEKARYALNVSRSDEIVIFNTEY</sequence>
<evidence type="ECO:0000313" key="3">
    <source>
        <dbReference type="Proteomes" id="UP000245252"/>
    </source>
</evidence>
<accession>A0A2U2DPW6</accession>
<evidence type="ECO:0000313" key="2">
    <source>
        <dbReference type="EMBL" id="PWE55343.1"/>
    </source>
</evidence>
<keyword evidence="1" id="KW-0472">Membrane</keyword>
<keyword evidence="3" id="KW-1185">Reference proteome</keyword>
<keyword evidence="1" id="KW-0812">Transmembrane</keyword>
<dbReference type="InterPro" id="IPR007060">
    <property type="entry name" value="FtsL/DivIC"/>
</dbReference>
<dbReference type="GO" id="GO:0051301">
    <property type="term" value="P:cell division"/>
    <property type="evidence" value="ECO:0007669"/>
    <property type="project" value="UniProtKB-KW"/>
</dbReference>
<dbReference type="RefSeq" id="WP_109459040.1">
    <property type="nucleotide sequence ID" value="NZ_QFBC01000006.1"/>
</dbReference>
<dbReference type="Pfam" id="PF04977">
    <property type="entry name" value="DivIC"/>
    <property type="match status" value="1"/>
</dbReference>
<keyword evidence="1" id="KW-1133">Transmembrane helix</keyword>
<comment type="caution">
    <text evidence="2">The sequence shown here is derived from an EMBL/GenBank/DDBJ whole genome shotgun (WGS) entry which is preliminary data.</text>
</comment>
<reference evidence="2 3" key="1">
    <citation type="submission" date="2018-05" db="EMBL/GenBank/DDBJ databases">
        <title>The draft genome of strain NS-104.</title>
        <authorList>
            <person name="Hang P."/>
            <person name="Jiang J."/>
        </authorList>
    </citation>
    <scope>NUCLEOTIDE SEQUENCE [LARGE SCALE GENOMIC DNA]</scope>
    <source>
        <strain evidence="2 3">NS-104</strain>
    </source>
</reference>